<evidence type="ECO:0000256" key="1">
    <source>
        <dbReference type="ARBA" id="ARBA00004651"/>
    </source>
</evidence>
<keyword evidence="10" id="KW-1185">Reference proteome</keyword>
<organism evidence="9 10">
    <name type="scientific">Tengunoibacter tsumagoiensis</name>
    <dbReference type="NCBI Taxonomy" id="2014871"/>
    <lineage>
        <taxon>Bacteria</taxon>
        <taxon>Bacillati</taxon>
        <taxon>Chloroflexota</taxon>
        <taxon>Ktedonobacteria</taxon>
        <taxon>Ktedonobacterales</taxon>
        <taxon>Dictyobacteraceae</taxon>
        <taxon>Tengunoibacter</taxon>
    </lineage>
</organism>
<evidence type="ECO:0000256" key="7">
    <source>
        <dbReference type="ARBA" id="ARBA00024033"/>
    </source>
</evidence>
<reference evidence="10" key="1">
    <citation type="submission" date="2018-12" db="EMBL/GenBank/DDBJ databases">
        <title>Tengunoibacter tsumagoiensis gen. nov., sp. nov., Dictyobacter kobayashii sp. nov., D. alpinus sp. nov., and D. joshuensis sp. nov. and description of Dictyobacteraceae fam. nov. within the order Ktedonobacterales isolated from Tengu-no-mugimeshi.</title>
        <authorList>
            <person name="Wang C.M."/>
            <person name="Zheng Y."/>
            <person name="Sakai Y."/>
            <person name="Toyoda A."/>
            <person name="Minakuchi Y."/>
            <person name="Abe K."/>
            <person name="Yokota A."/>
            <person name="Yabe S."/>
        </authorList>
    </citation>
    <scope>NUCLEOTIDE SEQUENCE [LARGE SCALE GENOMIC DNA]</scope>
    <source>
        <strain evidence="10">Uno3</strain>
    </source>
</reference>
<proteinExistence type="inferred from homology"/>
<evidence type="ECO:0000256" key="6">
    <source>
        <dbReference type="ARBA" id="ARBA00023136"/>
    </source>
</evidence>
<dbReference type="GO" id="GO:0005886">
    <property type="term" value="C:plasma membrane"/>
    <property type="evidence" value="ECO:0007669"/>
    <property type="project" value="UniProtKB-SubCell"/>
</dbReference>
<feature type="transmembrane region" description="Helical" evidence="8">
    <location>
        <begin position="110"/>
        <end position="135"/>
    </location>
</feature>
<keyword evidence="4 8" id="KW-0812">Transmembrane</keyword>
<feature type="transmembrane region" description="Helical" evidence="8">
    <location>
        <begin position="147"/>
        <end position="176"/>
    </location>
</feature>
<dbReference type="InterPro" id="IPR018584">
    <property type="entry name" value="GT87"/>
</dbReference>
<dbReference type="Proteomes" id="UP000287352">
    <property type="component" value="Unassembled WGS sequence"/>
</dbReference>
<sequence>MARNNVALTQRSTLSIALWHPTVVIAVSYFALLIAMMGIRGYSVLDFVHLGTVWSQHKPDGTWGYDGQFYYQLAHDPLNAWQFMDNAPYRYQRILYPLLVSLLSLKFDPLIPYVLLTVNWLAIVLSVDLLARLLVKRGLSQWYSLAAGLYFGQAAGLTFDTAEPLVYFFICAGVWLLDEERFMWAAVMMGLAALTRETAILFPAGYLFGFVLQRQWRKALLFCAAGILPLCVWLGLLYLFFGRTGLTFSPPFEHLPFAGLFAFVQSPHKFWFLFLLLFLPGVLSGCMIVRELFHRGWWQAGPLSIWIMNLLMMVFLSRYSYMELISAGRIGTSLVFAGLLYALQVKDQRILFGLQSYALTFLVFVVGIMLPLSSFIG</sequence>
<evidence type="ECO:0000313" key="9">
    <source>
        <dbReference type="EMBL" id="GCE11831.1"/>
    </source>
</evidence>
<accession>A0A401ZYB2</accession>
<evidence type="ECO:0000256" key="8">
    <source>
        <dbReference type="SAM" id="Phobius"/>
    </source>
</evidence>
<feature type="transmembrane region" description="Helical" evidence="8">
    <location>
        <begin position="220"/>
        <end position="241"/>
    </location>
</feature>
<comment type="subcellular location">
    <subcellularLocation>
        <location evidence="1">Cell membrane</location>
        <topology evidence="1">Multi-pass membrane protein</topology>
    </subcellularLocation>
</comment>
<evidence type="ECO:0000256" key="2">
    <source>
        <dbReference type="ARBA" id="ARBA00022475"/>
    </source>
</evidence>
<comment type="similarity">
    <text evidence="7">Belongs to the glycosyltransferase 87 family.</text>
</comment>
<feature type="transmembrane region" description="Helical" evidence="8">
    <location>
        <begin position="301"/>
        <end position="321"/>
    </location>
</feature>
<dbReference type="Pfam" id="PF09594">
    <property type="entry name" value="GT87"/>
    <property type="match status" value="1"/>
</dbReference>
<protein>
    <recommendedName>
        <fullName evidence="11">Glycosyltransferase RgtA/B/C/D-like domain-containing protein</fullName>
    </recommendedName>
</protein>
<comment type="caution">
    <text evidence="9">The sequence shown here is derived from an EMBL/GenBank/DDBJ whole genome shotgun (WGS) entry which is preliminary data.</text>
</comment>
<feature type="transmembrane region" description="Helical" evidence="8">
    <location>
        <begin position="12"/>
        <end position="39"/>
    </location>
</feature>
<evidence type="ECO:0008006" key="11">
    <source>
        <dbReference type="Google" id="ProtNLM"/>
    </source>
</evidence>
<dbReference type="EMBL" id="BIFR01000001">
    <property type="protein sequence ID" value="GCE11831.1"/>
    <property type="molecule type" value="Genomic_DNA"/>
</dbReference>
<dbReference type="NCBIfam" id="NF046093">
    <property type="entry name" value="AZOBR_p60025_fam"/>
    <property type="match status" value="1"/>
</dbReference>
<feature type="transmembrane region" description="Helical" evidence="8">
    <location>
        <begin position="270"/>
        <end position="289"/>
    </location>
</feature>
<feature type="transmembrane region" description="Helical" evidence="8">
    <location>
        <begin position="357"/>
        <end position="376"/>
    </location>
</feature>
<dbReference type="AlphaFoldDB" id="A0A401ZYB2"/>
<evidence type="ECO:0000256" key="4">
    <source>
        <dbReference type="ARBA" id="ARBA00022692"/>
    </source>
</evidence>
<dbReference type="InterPro" id="IPR058226">
    <property type="entry name" value="AZOBR_p60025-like"/>
</dbReference>
<dbReference type="GO" id="GO:0016758">
    <property type="term" value="F:hexosyltransferase activity"/>
    <property type="evidence" value="ECO:0007669"/>
    <property type="project" value="InterPro"/>
</dbReference>
<keyword evidence="6 8" id="KW-0472">Membrane</keyword>
<feature type="transmembrane region" description="Helical" evidence="8">
    <location>
        <begin position="182"/>
        <end position="208"/>
    </location>
</feature>
<gene>
    <name evidence="9" type="ORF">KTT_16900</name>
</gene>
<evidence type="ECO:0000256" key="3">
    <source>
        <dbReference type="ARBA" id="ARBA00022679"/>
    </source>
</evidence>
<dbReference type="OrthoDB" id="155631at2"/>
<keyword evidence="2" id="KW-1003">Cell membrane</keyword>
<keyword evidence="3" id="KW-0808">Transferase</keyword>
<keyword evidence="5 8" id="KW-1133">Transmembrane helix</keyword>
<dbReference type="RefSeq" id="WP_126579504.1">
    <property type="nucleotide sequence ID" value="NZ_BIFR01000001.1"/>
</dbReference>
<name>A0A401ZYB2_9CHLR</name>
<feature type="transmembrane region" description="Helical" evidence="8">
    <location>
        <begin position="327"/>
        <end position="345"/>
    </location>
</feature>
<evidence type="ECO:0000256" key="5">
    <source>
        <dbReference type="ARBA" id="ARBA00022989"/>
    </source>
</evidence>
<evidence type="ECO:0000313" key="10">
    <source>
        <dbReference type="Proteomes" id="UP000287352"/>
    </source>
</evidence>